<dbReference type="Proteomes" id="UP000003530">
    <property type="component" value="Unassembled WGS sequence"/>
</dbReference>
<dbReference type="EMBL" id="AEXY01000005">
    <property type="protein sequence ID" value="EGD37086.1"/>
    <property type="molecule type" value="Genomic_DNA"/>
</dbReference>
<reference evidence="2 3" key="1">
    <citation type="submission" date="2011-02" db="EMBL/GenBank/DDBJ databases">
        <authorList>
            <person name="Muzny D."/>
            <person name="Qin X."/>
            <person name="Deng J."/>
            <person name="Jiang H."/>
            <person name="Liu Y."/>
            <person name="Qu J."/>
            <person name="Song X.-Z."/>
            <person name="Zhang L."/>
            <person name="Thornton R."/>
            <person name="Coyle M."/>
            <person name="Francisco L."/>
            <person name="Jackson L."/>
            <person name="Javaid M."/>
            <person name="Korchina V."/>
            <person name="Kovar C."/>
            <person name="Mata R."/>
            <person name="Mathew T."/>
            <person name="Ngo R."/>
            <person name="Nguyen L."/>
            <person name="Nguyen N."/>
            <person name="Okwuonu G."/>
            <person name="Ongeri F."/>
            <person name="Pham C."/>
            <person name="Simmons D."/>
            <person name="Wilczek-Boney K."/>
            <person name="Hale W."/>
            <person name="Jakkamsetti A."/>
            <person name="Pham P."/>
            <person name="Ruth R."/>
            <person name="San Lucas F."/>
            <person name="Warren J."/>
            <person name="Zhang J."/>
            <person name="Zhao Z."/>
            <person name="Zhou C."/>
            <person name="Zhu D."/>
            <person name="Lee S."/>
            <person name="Bess C."/>
            <person name="Blankenburg K."/>
            <person name="Forbes L."/>
            <person name="Fu Q."/>
            <person name="Gubbala S."/>
            <person name="Hirani K."/>
            <person name="Jayaseelan J.C."/>
            <person name="Lara F."/>
            <person name="Munidasa M."/>
            <person name="Palculict T."/>
            <person name="Patil S."/>
            <person name="Pu L.-L."/>
            <person name="Saada N."/>
            <person name="Tang L."/>
            <person name="Weissenberger G."/>
            <person name="Zhu Y."/>
            <person name="Hemphill L."/>
            <person name="Shang Y."/>
            <person name="Youmans B."/>
            <person name="Ayvaz T."/>
            <person name="Ross M."/>
            <person name="Santibanez J."/>
            <person name="Aqrawi P."/>
            <person name="Gross S."/>
            <person name="Joshi V."/>
            <person name="Fowler G."/>
            <person name="Nazareth L."/>
            <person name="Reid J."/>
            <person name="Worley K."/>
            <person name="Petrosino J."/>
            <person name="Highlander S."/>
            <person name="Gibbs R."/>
        </authorList>
    </citation>
    <scope>NUCLEOTIDE SEQUENCE [LARGE SCALE GENOMIC DNA]</scope>
    <source>
        <strain evidence="2 3">SK150</strain>
    </source>
</reference>
<gene>
    <name evidence="2" type="ORF">HMPREF9383_0646</name>
</gene>
<keyword evidence="1" id="KW-0812">Transmembrane</keyword>
<keyword evidence="1" id="KW-0472">Membrane</keyword>
<protein>
    <submittedName>
        <fullName evidence="2">Uncharacterized protein</fullName>
    </submittedName>
</protein>
<feature type="transmembrane region" description="Helical" evidence="1">
    <location>
        <begin position="373"/>
        <end position="390"/>
    </location>
</feature>
<dbReference type="HOGENOM" id="CLU_636037_0_0_9"/>
<dbReference type="AlphaFoldDB" id="F0IKJ4"/>
<dbReference type="PATRIC" id="fig|888811.3.peg.637"/>
<evidence type="ECO:0000256" key="1">
    <source>
        <dbReference type="SAM" id="Phobius"/>
    </source>
</evidence>
<proteinExistence type="predicted"/>
<sequence>MQNNSWQGTSYVIVNDESNRDLINFLQANHVKLEEENGKYIVYQNNNTTTIFNLHDYVNTREHFRDIEKYFSDIDFSRNINFIFCDSDNRKIEEIDVRDEFEKYDNVIRSNNINRDIKNFSVNLLRKVENPSQKILHLNRIFILLFLSTNTEIKILENGFVFDFKIIEDKVSVSEKYGFLEVKTNDIDLLNSVYDWIISDAGYYNTYKQRLDIIRSIIVKNGSFRINEDIINKAESIFKRIISQETDKYFEEVSNLKNDFLKITERENDIYQSLHLKLMGWMTALALLIFDKIKDYDGADVISRLLNSSSEKTQLLLVLLVCALVVILIIYILEIWKNQDEYWKLKDFYINSLMFNGDDFNNKVKFPNIDDRYVVLILVVVLLLILRIFFLSSVFIIILVGLSLIYIVYIILRTKGIVGNLCIKLNKKEES</sequence>
<feature type="transmembrane region" description="Helical" evidence="1">
    <location>
        <begin position="315"/>
        <end position="336"/>
    </location>
</feature>
<organism evidence="2 3">
    <name type="scientific">Streptococcus sanguinis SK150</name>
    <dbReference type="NCBI Taxonomy" id="888811"/>
    <lineage>
        <taxon>Bacteria</taxon>
        <taxon>Bacillati</taxon>
        <taxon>Bacillota</taxon>
        <taxon>Bacilli</taxon>
        <taxon>Lactobacillales</taxon>
        <taxon>Streptococcaceae</taxon>
        <taxon>Streptococcus</taxon>
    </lineage>
</organism>
<comment type="caution">
    <text evidence="2">The sequence shown here is derived from an EMBL/GenBank/DDBJ whole genome shotgun (WGS) entry which is preliminary data.</text>
</comment>
<name>F0IKJ4_STRSA</name>
<evidence type="ECO:0000313" key="2">
    <source>
        <dbReference type="EMBL" id="EGD37086.1"/>
    </source>
</evidence>
<feature type="transmembrane region" description="Helical" evidence="1">
    <location>
        <begin position="396"/>
        <end position="412"/>
    </location>
</feature>
<dbReference type="RefSeq" id="WP_002908949.1">
    <property type="nucleotide sequence ID" value="NZ_GL872442.1"/>
</dbReference>
<keyword evidence="1" id="KW-1133">Transmembrane helix</keyword>
<evidence type="ECO:0000313" key="3">
    <source>
        <dbReference type="Proteomes" id="UP000003530"/>
    </source>
</evidence>
<accession>F0IKJ4</accession>